<dbReference type="EMBL" id="CAJOBE010000466">
    <property type="protein sequence ID" value="CAF3645840.1"/>
    <property type="molecule type" value="Genomic_DNA"/>
</dbReference>
<dbReference type="OrthoDB" id="10060291at2759"/>
<comment type="similarity">
    <text evidence="4">Belongs to the TMEM218 family.</text>
</comment>
<dbReference type="AlphaFoldDB" id="A0A813WMD6"/>
<evidence type="ECO:0000256" key="3">
    <source>
        <dbReference type="ARBA" id="ARBA00004141"/>
    </source>
</evidence>
<dbReference type="GO" id="GO:0016020">
    <property type="term" value="C:membrane"/>
    <property type="evidence" value="ECO:0007669"/>
    <property type="project" value="UniProtKB-SubCell"/>
</dbReference>
<evidence type="ECO:0000313" key="17">
    <source>
        <dbReference type="EMBL" id="CAF3707981.1"/>
    </source>
</evidence>
<evidence type="ECO:0000259" key="11">
    <source>
        <dbReference type="Pfam" id="PF25810"/>
    </source>
</evidence>
<evidence type="ECO:0000256" key="7">
    <source>
        <dbReference type="ARBA" id="ARBA00022989"/>
    </source>
</evidence>
<name>A0A813WMD6_9BILA</name>
<dbReference type="EMBL" id="CAJOBD010000274">
    <property type="protein sequence ID" value="CAF3631908.1"/>
    <property type="molecule type" value="Genomic_DNA"/>
</dbReference>
<feature type="transmembrane region" description="Helical" evidence="10">
    <location>
        <begin position="73"/>
        <end position="96"/>
    </location>
</feature>
<evidence type="ECO:0000313" key="12">
    <source>
        <dbReference type="EMBL" id="CAF0853303.1"/>
    </source>
</evidence>
<dbReference type="Proteomes" id="UP000663882">
    <property type="component" value="Unassembled WGS sequence"/>
</dbReference>
<evidence type="ECO:0000313" key="15">
    <source>
        <dbReference type="EMBL" id="CAF3631908.1"/>
    </source>
</evidence>
<evidence type="ECO:0000313" key="16">
    <source>
        <dbReference type="EMBL" id="CAF3645840.1"/>
    </source>
</evidence>
<dbReference type="Proteomes" id="UP000663889">
    <property type="component" value="Unassembled WGS sequence"/>
</dbReference>
<accession>A0A813WMD6</accession>
<evidence type="ECO:0000313" key="13">
    <source>
        <dbReference type="EMBL" id="CAF1166731.1"/>
    </source>
</evidence>
<dbReference type="EMBL" id="CAJNOU010000082">
    <property type="protein sequence ID" value="CAF0853303.1"/>
    <property type="molecule type" value="Genomic_DNA"/>
</dbReference>
<evidence type="ECO:0000256" key="8">
    <source>
        <dbReference type="ARBA" id="ARBA00023136"/>
    </source>
</evidence>
<evidence type="ECO:0000256" key="2">
    <source>
        <dbReference type="ARBA" id="ARBA00004138"/>
    </source>
</evidence>
<feature type="transmembrane region" description="Helical" evidence="10">
    <location>
        <begin position="6"/>
        <end position="27"/>
    </location>
</feature>
<dbReference type="Proteomes" id="UP000663823">
    <property type="component" value="Unassembled WGS sequence"/>
</dbReference>
<dbReference type="InterPro" id="IPR026771">
    <property type="entry name" value="Tmem218"/>
</dbReference>
<keyword evidence="7 10" id="KW-1133">Transmembrane helix</keyword>
<evidence type="ECO:0000256" key="5">
    <source>
        <dbReference type="ARBA" id="ARBA00015054"/>
    </source>
</evidence>
<comment type="caution">
    <text evidence="12">The sequence shown here is derived from an EMBL/GenBank/DDBJ whole genome shotgun (WGS) entry which is preliminary data.</text>
</comment>
<dbReference type="GO" id="GO:0005929">
    <property type="term" value="C:cilium"/>
    <property type="evidence" value="ECO:0007669"/>
    <property type="project" value="UniProtKB-SubCell"/>
</dbReference>
<feature type="domain" description="Transmembrane protein 218 N-terminal" evidence="11">
    <location>
        <begin position="4"/>
        <end position="55"/>
    </location>
</feature>
<keyword evidence="8 10" id="KW-0472">Membrane</keyword>
<dbReference type="InterPro" id="IPR057973">
    <property type="entry name" value="TMEM218_N"/>
</dbReference>
<dbReference type="EMBL" id="CAJOAX010001348">
    <property type="protein sequence ID" value="CAF3707981.1"/>
    <property type="molecule type" value="Genomic_DNA"/>
</dbReference>
<reference evidence="12" key="1">
    <citation type="submission" date="2021-02" db="EMBL/GenBank/DDBJ databases">
        <authorList>
            <person name="Nowell W R."/>
        </authorList>
    </citation>
    <scope>NUCLEOTIDE SEQUENCE</scope>
</reference>
<organism evidence="12 18">
    <name type="scientific">Rotaria sordida</name>
    <dbReference type="NCBI Taxonomy" id="392033"/>
    <lineage>
        <taxon>Eukaryota</taxon>
        <taxon>Metazoa</taxon>
        <taxon>Spiralia</taxon>
        <taxon>Gnathifera</taxon>
        <taxon>Rotifera</taxon>
        <taxon>Eurotatoria</taxon>
        <taxon>Bdelloidea</taxon>
        <taxon>Philodinida</taxon>
        <taxon>Philodinidae</taxon>
        <taxon>Rotaria</taxon>
    </lineage>
</organism>
<dbReference type="EMBL" id="CAJNOO010003235">
    <property type="protein sequence ID" value="CAF1326100.1"/>
    <property type="molecule type" value="Genomic_DNA"/>
</dbReference>
<evidence type="ECO:0000313" key="14">
    <source>
        <dbReference type="EMBL" id="CAF1326100.1"/>
    </source>
</evidence>
<evidence type="ECO:0000256" key="4">
    <source>
        <dbReference type="ARBA" id="ARBA00010775"/>
    </source>
</evidence>
<dbReference type="PANTHER" id="PTHR31622:SF1">
    <property type="entry name" value="TRANSMEMBRANE PROTEIN 218"/>
    <property type="match status" value="1"/>
</dbReference>
<gene>
    <name evidence="16" type="ORF">FNK824_LOCUS5707</name>
    <name evidence="15" type="ORF">JBS370_LOCUS5331</name>
    <name evidence="17" type="ORF">OTI717_LOCUS12981</name>
    <name evidence="14" type="ORF">RFH988_LOCUS31006</name>
    <name evidence="12" type="ORF">SEV965_LOCUS3226</name>
    <name evidence="13" type="ORF">ZHD862_LOCUS20990</name>
</gene>
<dbReference type="PANTHER" id="PTHR31622">
    <property type="entry name" value="TRANSMEMBRANE PROTEIN 218"/>
    <property type="match status" value="1"/>
</dbReference>
<comment type="function">
    <text evidence="1">May be involved in ciliary biogenesis or function.</text>
</comment>
<dbReference type="Proteomes" id="UP000663864">
    <property type="component" value="Unassembled WGS sequence"/>
</dbReference>
<evidence type="ECO:0000256" key="9">
    <source>
        <dbReference type="ARBA" id="ARBA00023273"/>
    </source>
</evidence>
<proteinExistence type="inferred from homology"/>
<keyword evidence="9" id="KW-0966">Cell projection</keyword>
<sequence>MAALGTGVIILIVIWVITLATLTLFTFSQSSVRYIGLLSLVIAVIITLVLALLPRGEIGRTSESNNTPYNYAGLARILILTFLCVTFLAGLVIVFVQEIVPPVYAQPIRKRFVR</sequence>
<comment type="subcellular location">
    <subcellularLocation>
        <location evidence="2">Cell projection</location>
        <location evidence="2">Cilium</location>
    </subcellularLocation>
    <subcellularLocation>
        <location evidence="3">Membrane</location>
        <topology evidence="3">Multi-pass membrane protein</topology>
    </subcellularLocation>
</comment>
<feature type="transmembrane region" description="Helical" evidence="10">
    <location>
        <begin position="34"/>
        <end position="53"/>
    </location>
</feature>
<evidence type="ECO:0000256" key="6">
    <source>
        <dbReference type="ARBA" id="ARBA00022692"/>
    </source>
</evidence>
<dbReference type="EMBL" id="CAJNOT010001222">
    <property type="protein sequence ID" value="CAF1166731.1"/>
    <property type="molecule type" value="Genomic_DNA"/>
</dbReference>
<protein>
    <recommendedName>
        <fullName evidence="5">Transmembrane protein 218</fullName>
    </recommendedName>
</protein>
<evidence type="ECO:0000256" key="1">
    <source>
        <dbReference type="ARBA" id="ARBA00003173"/>
    </source>
</evidence>
<evidence type="ECO:0000256" key="10">
    <source>
        <dbReference type="SAM" id="Phobius"/>
    </source>
</evidence>
<dbReference type="Proteomes" id="UP000663874">
    <property type="component" value="Unassembled WGS sequence"/>
</dbReference>
<keyword evidence="6 10" id="KW-0812">Transmembrane</keyword>
<evidence type="ECO:0000313" key="18">
    <source>
        <dbReference type="Proteomes" id="UP000663889"/>
    </source>
</evidence>
<dbReference type="Pfam" id="PF25810">
    <property type="entry name" value="TMEM218_N"/>
    <property type="match status" value="1"/>
</dbReference>
<dbReference type="Proteomes" id="UP000663836">
    <property type="component" value="Unassembled WGS sequence"/>
</dbReference>